<dbReference type="Pfam" id="PF14065">
    <property type="entry name" value="Pvc16_N"/>
    <property type="match status" value="1"/>
</dbReference>
<dbReference type="OrthoDB" id="7560784at2"/>
<gene>
    <name evidence="2" type="ORF">SAMN04488244_101183</name>
</gene>
<reference evidence="3" key="1">
    <citation type="submission" date="2016-10" db="EMBL/GenBank/DDBJ databases">
        <authorList>
            <person name="Varghese N."/>
            <person name="Submissions S."/>
        </authorList>
    </citation>
    <scope>NUCLEOTIDE SEQUENCE [LARGE SCALE GENOMIC DNA]</scope>
    <source>
        <strain evidence="3">CGMCC 1.7062</strain>
    </source>
</reference>
<proteinExistence type="predicted"/>
<name>A0A1H5S194_9VIBR</name>
<accession>A0A1H5S194</accession>
<evidence type="ECO:0000313" key="3">
    <source>
        <dbReference type="Proteomes" id="UP000236721"/>
    </source>
</evidence>
<dbReference type="EMBL" id="FNVG01000001">
    <property type="protein sequence ID" value="SEF43607.1"/>
    <property type="molecule type" value="Genomic_DNA"/>
</dbReference>
<protein>
    <recommendedName>
        <fullName evidence="1">Pvc16 N-terminal domain-containing protein</fullName>
    </recommendedName>
</protein>
<dbReference type="Proteomes" id="UP000236721">
    <property type="component" value="Unassembled WGS sequence"/>
</dbReference>
<evidence type="ECO:0000313" key="2">
    <source>
        <dbReference type="EMBL" id="SEF43607.1"/>
    </source>
</evidence>
<organism evidence="2 3">
    <name type="scientific">Vibrio hangzhouensis</name>
    <dbReference type="NCBI Taxonomy" id="462991"/>
    <lineage>
        <taxon>Bacteria</taxon>
        <taxon>Pseudomonadati</taxon>
        <taxon>Pseudomonadota</taxon>
        <taxon>Gammaproteobacteria</taxon>
        <taxon>Vibrionales</taxon>
        <taxon>Vibrionaceae</taxon>
        <taxon>Vibrio</taxon>
    </lineage>
</organism>
<keyword evidence="3" id="KW-1185">Reference proteome</keyword>
<sequence>MLDSCLKYLCERMNQSINATFELSDNLIVVACPSNNNKEDVNSNENKVLIFISGIEKDPFSKNSNRGAYPTQQKTAMTSKPLYLAISVVVAANFTATNYSDGLKILSHLLAFCNRNPLFTRQNSPDLPEFVEQIGLEMETLSEGELSHMWSMLGSNYLPSCVYQVRIVIPDSDTLLRQAGQLNLVKSNLVKEDK</sequence>
<dbReference type="RefSeq" id="WP_103878432.1">
    <property type="nucleotide sequence ID" value="NZ_FNVG01000001.1"/>
</dbReference>
<evidence type="ECO:0000259" key="1">
    <source>
        <dbReference type="Pfam" id="PF14065"/>
    </source>
</evidence>
<dbReference type="InterPro" id="IPR025351">
    <property type="entry name" value="Pvc16_N"/>
</dbReference>
<feature type="domain" description="Pvc16 N-terminal" evidence="1">
    <location>
        <begin position="11"/>
        <end position="174"/>
    </location>
</feature>
<dbReference type="AlphaFoldDB" id="A0A1H5S194"/>